<gene>
    <name evidence="2" type="ORF">SAY86_003330</name>
</gene>
<dbReference type="AlphaFoldDB" id="A0AAN7N3S2"/>
<feature type="region of interest" description="Disordered" evidence="1">
    <location>
        <begin position="216"/>
        <end position="239"/>
    </location>
</feature>
<evidence type="ECO:0000313" key="2">
    <source>
        <dbReference type="EMBL" id="KAK4803513.1"/>
    </source>
</evidence>
<dbReference type="InterPro" id="IPR012442">
    <property type="entry name" value="DUF1645_plant"/>
</dbReference>
<dbReference type="Pfam" id="PF07816">
    <property type="entry name" value="DUF1645"/>
    <property type="match status" value="1"/>
</dbReference>
<protein>
    <submittedName>
        <fullName evidence="2">Uncharacterized protein</fullName>
    </submittedName>
</protein>
<dbReference type="EMBL" id="JAXQNO010000001">
    <property type="protein sequence ID" value="KAK4803513.1"/>
    <property type="molecule type" value="Genomic_DNA"/>
</dbReference>
<name>A0AAN7N3S2_TRANT</name>
<dbReference type="Proteomes" id="UP001346149">
    <property type="component" value="Unassembled WGS sequence"/>
</dbReference>
<evidence type="ECO:0000313" key="3">
    <source>
        <dbReference type="Proteomes" id="UP001346149"/>
    </source>
</evidence>
<organism evidence="2 3">
    <name type="scientific">Trapa natans</name>
    <name type="common">Water chestnut</name>
    <dbReference type="NCBI Taxonomy" id="22666"/>
    <lineage>
        <taxon>Eukaryota</taxon>
        <taxon>Viridiplantae</taxon>
        <taxon>Streptophyta</taxon>
        <taxon>Embryophyta</taxon>
        <taxon>Tracheophyta</taxon>
        <taxon>Spermatophyta</taxon>
        <taxon>Magnoliopsida</taxon>
        <taxon>eudicotyledons</taxon>
        <taxon>Gunneridae</taxon>
        <taxon>Pentapetalae</taxon>
        <taxon>rosids</taxon>
        <taxon>malvids</taxon>
        <taxon>Myrtales</taxon>
        <taxon>Lythraceae</taxon>
        <taxon>Trapa</taxon>
    </lineage>
</organism>
<proteinExistence type="predicted"/>
<evidence type="ECO:0000256" key="1">
    <source>
        <dbReference type="SAM" id="MobiDB-lite"/>
    </source>
</evidence>
<dbReference type="PANTHER" id="PTHR33095:SF23">
    <property type="entry name" value="DUF1645 FAMILY PROTEIN"/>
    <property type="match status" value="1"/>
</dbReference>
<keyword evidence="3" id="KW-1185">Reference proteome</keyword>
<accession>A0AAN7N3S2</accession>
<reference evidence="2 3" key="1">
    <citation type="journal article" date="2023" name="Hortic Res">
        <title>Pangenome of water caltrop reveals structural variations and asymmetric subgenome divergence after allopolyploidization.</title>
        <authorList>
            <person name="Zhang X."/>
            <person name="Chen Y."/>
            <person name="Wang L."/>
            <person name="Yuan Y."/>
            <person name="Fang M."/>
            <person name="Shi L."/>
            <person name="Lu R."/>
            <person name="Comes H.P."/>
            <person name="Ma Y."/>
            <person name="Chen Y."/>
            <person name="Huang G."/>
            <person name="Zhou Y."/>
            <person name="Zheng Z."/>
            <person name="Qiu Y."/>
        </authorList>
    </citation>
    <scope>NUCLEOTIDE SEQUENCE [LARGE SCALE GENOMIC DNA]</scope>
    <source>
        <strain evidence="2">F231</strain>
    </source>
</reference>
<comment type="caution">
    <text evidence="2">The sequence shown here is derived from an EMBL/GenBank/DDBJ whole genome shotgun (WGS) entry which is preliminary data.</text>
</comment>
<sequence>MQSISSSPSPLMISLSSPSLCCYSSGNSSLAEIAARVVRELSLHDELGPYPDDDAEDFFLHKSETGLPRLDEEDDTGDGEFEFPFVSGGTESSPPVSADEIFHNGQIRPMYEYSSLVNLGSIIPMYEHEQQRPWRPHRAPLKLLMTEDDPTREREQAEAGFSCSSSESDELEGVRPETYCIWVPQEAREKHCRKSSSTGSGSRRWKLKNLLLNRSNSDGRAAVPLTKPGGPAKGGVSTEGAGMRWARLASLLH</sequence>
<dbReference type="PANTHER" id="PTHR33095">
    <property type="entry name" value="OS07G0619500 PROTEIN"/>
    <property type="match status" value="1"/>
</dbReference>
<feature type="region of interest" description="Disordered" evidence="1">
    <location>
        <begin position="150"/>
        <end position="170"/>
    </location>
</feature>